<evidence type="ECO:0000313" key="5">
    <source>
        <dbReference type="Proteomes" id="UP000004671"/>
    </source>
</evidence>
<evidence type="ECO:0000256" key="1">
    <source>
        <dbReference type="SAM" id="SignalP"/>
    </source>
</evidence>
<protein>
    <submittedName>
        <fullName evidence="4">Cytochrome c family protein</fullName>
    </submittedName>
    <submittedName>
        <fullName evidence="3">Doubled CXXCH domain-containing protein</fullName>
    </submittedName>
</protein>
<evidence type="ECO:0000313" key="3">
    <source>
        <dbReference type="EMBL" id="APF20598.1"/>
    </source>
</evidence>
<dbReference type="InParanoid" id="H1XY23"/>
<dbReference type="eggNOG" id="COG3303">
    <property type="taxonomic scope" value="Bacteria"/>
</dbReference>
<keyword evidence="5" id="KW-1185">Reference proteome</keyword>
<dbReference type="RefSeq" id="WP_006927961.1">
    <property type="nucleotide sequence ID" value="NZ_CM001402.1"/>
</dbReference>
<reference evidence="3 6" key="2">
    <citation type="submission" date="2016-11" db="EMBL/GenBank/DDBJ databases">
        <title>Genomic analysis of Caldithrix abyssi and proposal of a novel bacterial phylum Caldithrichaeota.</title>
        <authorList>
            <person name="Kublanov I."/>
            <person name="Sigalova O."/>
            <person name="Gavrilov S."/>
            <person name="Lebedinsky A."/>
            <person name="Ivanova N."/>
            <person name="Daum C."/>
            <person name="Reddy T."/>
            <person name="Klenk H.P."/>
            <person name="Goker M."/>
            <person name="Reva O."/>
            <person name="Miroshnichenko M."/>
            <person name="Kyprides N."/>
            <person name="Woyke T."/>
            <person name="Gelfand M."/>
        </authorList>
    </citation>
    <scope>NUCLEOTIDE SEQUENCE [LARGE SCALE GENOMIC DNA]</scope>
    <source>
        <strain evidence="3 6">LF13</strain>
    </source>
</reference>
<evidence type="ECO:0000313" key="4">
    <source>
        <dbReference type="EMBL" id="EHO40898.1"/>
    </source>
</evidence>
<dbReference type="InterPro" id="IPR036280">
    <property type="entry name" value="Multihaem_cyt_sf"/>
</dbReference>
<evidence type="ECO:0000259" key="2">
    <source>
        <dbReference type="Pfam" id="PF09699"/>
    </source>
</evidence>
<dbReference type="SUPFAM" id="SSF48695">
    <property type="entry name" value="Multiheme cytochromes"/>
    <property type="match status" value="1"/>
</dbReference>
<gene>
    <name evidence="3" type="ORF">Cabys_3853</name>
    <name evidence="4" type="ORF">Calab_1272</name>
</gene>
<dbReference type="KEGG" id="caby:Cabys_3853"/>
<dbReference type="Pfam" id="PF09699">
    <property type="entry name" value="Paired_CXXCH_1"/>
    <property type="match status" value="1"/>
</dbReference>
<evidence type="ECO:0000313" key="6">
    <source>
        <dbReference type="Proteomes" id="UP000183868"/>
    </source>
</evidence>
<reference evidence="4 5" key="1">
    <citation type="submission" date="2011-09" db="EMBL/GenBank/DDBJ databases">
        <title>The permanent draft genome of Caldithrix abyssi DSM 13497.</title>
        <authorList>
            <consortium name="US DOE Joint Genome Institute (JGI-PGF)"/>
            <person name="Lucas S."/>
            <person name="Han J."/>
            <person name="Lapidus A."/>
            <person name="Bruce D."/>
            <person name="Goodwin L."/>
            <person name="Pitluck S."/>
            <person name="Peters L."/>
            <person name="Kyrpides N."/>
            <person name="Mavromatis K."/>
            <person name="Ivanova N."/>
            <person name="Mikhailova N."/>
            <person name="Chertkov O."/>
            <person name="Detter J.C."/>
            <person name="Tapia R."/>
            <person name="Han C."/>
            <person name="Land M."/>
            <person name="Hauser L."/>
            <person name="Markowitz V."/>
            <person name="Cheng J.-F."/>
            <person name="Hugenholtz P."/>
            <person name="Woyke T."/>
            <person name="Wu D."/>
            <person name="Spring S."/>
            <person name="Brambilla E."/>
            <person name="Klenk H.-P."/>
            <person name="Eisen J.A."/>
        </authorList>
    </citation>
    <scope>NUCLEOTIDE SEQUENCE [LARGE SCALE GENOMIC DNA]</scope>
    <source>
        <strain evidence="4 5">DSM 13497</strain>
    </source>
</reference>
<dbReference type="PaxDb" id="880073-Calab_1272"/>
<proteinExistence type="predicted"/>
<feature type="signal peptide" evidence="1">
    <location>
        <begin position="1"/>
        <end position="19"/>
    </location>
</feature>
<organism evidence="4 5">
    <name type="scientific">Caldithrix abyssi DSM 13497</name>
    <dbReference type="NCBI Taxonomy" id="880073"/>
    <lineage>
        <taxon>Bacteria</taxon>
        <taxon>Pseudomonadati</taxon>
        <taxon>Calditrichota</taxon>
        <taxon>Calditrichia</taxon>
        <taxon>Calditrichales</taxon>
        <taxon>Calditrichaceae</taxon>
        <taxon>Caldithrix</taxon>
    </lineage>
</organism>
<accession>H1XY23</accession>
<dbReference type="Proteomes" id="UP000183868">
    <property type="component" value="Chromosome"/>
</dbReference>
<dbReference type="Proteomes" id="UP000004671">
    <property type="component" value="Chromosome"/>
</dbReference>
<dbReference type="EMBL" id="CP018099">
    <property type="protein sequence ID" value="APF20598.1"/>
    <property type="molecule type" value="Genomic_DNA"/>
</dbReference>
<keyword evidence="1" id="KW-0732">Signal</keyword>
<dbReference type="HOGENOM" id="CLU_076833_0_0_0"/>
<feature type="chain" id="PRO_5010497939" evidence="1">
    <location>
        <begin position="20"/>
        <end position="205"/>
    </location>
</feature>
<dbReference type="InterPro" id="IPR010177">
    <property type="entry name" value="Paired_CXXCH_1"/>
</dbReference>
<name>H1XY23_CALAY</name>
<sequence length="205" mass="22453" precursor="true">MMKGLKLCLSLLLSIASVAYGQKFLNSPHDFTNSEWNISDNSCSVCHTEDGEGHKSVKQPLWEHNYKEITYNVYQSNTLNAKVGQPTGISKLCLSCHDGTIALNNFGGGLQASKYVPAEAQIGTDLRNNHPVSFVYDSKLAEEDGGLYDPASSESGLGATIQQDLLIDNQLQCTSCHDTHNLMGNEKMLVIMNAKSRLCLTCHIK</sequence>
<dbReference type="EMBL" id="CM001402">
    <property type="protein sequence ID" value="EHO40898.1"/>
    <property type="molecule type" value="Genomic_DNA"/>
</dbReference>
<dbReference type="STRING" id="880073.Cabys_3853"/>
<dbReference type="AlphaFoldDB" id="H1XY23"/>
<feature type="domain" description="Doubled CXXCH motif" evidence="2">
    <location>
        <begin position="172"/>
        <end position="203"/>
    </location>
</feature>